<dbReference type="WBParaSite" id="ECPE_0000231001-mRNA-1">
    <property type="protein sequence ID" value="ECPE_0000231001-mRNA-1"/>
    <property type="gene ID" value="ECPE_0000231001"/>
</dbReference>
<gene>
    <name evidence="6" type="ORF">ECPE_LOCUS2310</name>
</gene>
<dbReference type="InterPro" id="IPR056307">
    <property type="entry name" value="Ig-CFAP74_3rd"/>
</dbReference>
<dbReference type="PANTHER" id="PTHR22538">
    <property type="entry name" value="CILIA- AND FLAGELLA-ASSOCIATED PROTEIN 74"/>
    <property type="match status" value="1"/>
</dbReference>
<dbReference type="EMBL" id="UZAN01039534">
    <property type="protein sequence ID" value="VDP66057.1"/>
    <property type="molecule type" value="Genomic_DNA"/>
</dbReference>
<feature type="region of interest" description="Disordered" evidence="2">
    <location>
        <begin position="1003"/>
        <end position="1024"/>
    </location>
</feature>
<dbReference type="PANTHER" id="PTHR22538:SF0">
    <property type="entry name" value="CILIA- AND FLAGELLA-ASSOCIATED PROTEIN 74"/>
    <property type="match status" value="1"/>
</dbReference>
<name>A0A183A5S5_9TREM</name>
<feature type="domain" description="CFAP74 second Ig-like" evidence="3">
    <location>
        <begin position="351"/>
        <end position="541"/>
    </location>
</feature>
<dbReference type="Pfam" id="PF24798">
    <property type="entry name" value="Ig-CFAP74_4th"/>
    <property type="match status" value="1"/>
</dbReference>
<feature type="region of interest" description="Disordered" evidence="2">
    <location>
        <begin position="949"/>
        <end position="970"/>
    </location>
</feature>
<dbReference type="InterPro" id="IPR056310">
    <property type="entry name" value="Ig-CFAP74_4th"/>
</dbReference>
<accession>A0A183A5S5</accession>
<evidence type="ECO:0000313" key="8">
    <source>
        <dbReference type="WBParaSite" id="ECPE_0000231001-mRNA-1"/>
    </source>
</evidence>
<evidence type="ECO:0000259" key="3">
    <source>
        <dbReference type="Pfam" id="PF24770"/>
    </source>
</evidence>
<dbReference type="OrthoDB" id="545169at2759"/>
<dbReference type="Pfam" id="PF24778">
    <property type="entry name" value="Ig-CFAP74_3rd"/>
    <property type="match status" value="1"/>
</dbReference>
<feature type="domain" description="CFAP74 third Ig-like" evidence="4">
    <location>
        <begin position="548"/>
        <end position="624"/>
    </location>
</feature>
<reference evidence="8" key="1">
    <citation type="submission" date="2016-06" db="UniProtKB">
        <authorList>
            <consortium name="WormBaseParasite"/>
        </authorList>
    </citation>
    <scope>IDENTIFICATION</scope>
</reference>
<dbReference type="Pfam" id="PF24771">
    <property type="entry name" value="Ig_CFAP74_1st"/>
    <property type="match status" value="1"/>
</dbReference>
<reference evidence="6 7" key="2">
    <citation type="submission" date="2018-11" db="EMBL/GenBank/DDBJ databases">
        <authorList>
            <consortium name="Pathogen Informatics"/>
        </authorList>
    </citation>
    <scope>NUCLEOTIDE SEQUENCE [LARGE SCALE GENOMIC DNA]</scope>
    <source>
        <strain evidence="6 7">Egypt</strain>
    </source>
</reference>
<evidence type="ECO:0000259" key="5">
    <source>
        <dbReference type="Pfam" id="PF24798"/>
    </source>
</evidence>
<protein>
    <submittedName>
        <fullName evidence="8">ASH domain-containing protein</fullName>
    </submittedName>
</protein>
<evidence type="ECO:0000313" key="6">
    <source>
        <dbReference type="EMBL" id="VDP66057.1"/>
    </source>
</evidence>
<sequence>MLSEQSCSLVPQTQETGLEYWSGEETECQKEYSQLKNEMKISDERVSQLTKETERTTDELKQCIAEKNMASLYRLQKKLSKLEKELKHERLDNIAVQRARQKAELISIKNEENALRMKSEQELDDPDVTIALHARMAQIEAHQRAFSQAQNYRRLEIVNKLLMEEQNQKKKIQTLPELYGKSRIPPIENLDKPERISHLERNLISGILGQTSNVEGTEMLDNALRRTRENIVQPQRVGVREFHGKPFMISPKEIWFKDFDINVEMQMKLILTNASYKAICCRYVGMTATLLDFVNIRFTPPGALSPGMSCSLDVTFLPKLDRDLFGQVKFLCPTGPFSIPFKATTKKCVVSIDQTLVDFGSVVIGETVRRSIRLSNTGAKGVRFRAFRALDLLSVSNHSSPTNTVENQVREEMQSGQSNQLACEEVSTKTQLNQPNDRPENTSTELDGDDNTDTGISPDVLNDALDKIQLDVSPQFTLCGSTEGFLQPFSTTSMEIVWNPKILTPIYSDDSNSLLSVETELFLIQFDDPMAETIRVQAQGQPRELPTWLSTETLEMGICWFDRLYQDCFAVHNRTNTALKVTFYLSDQMANHMEVLPKTGFVQAQSRLLAQVKFLPRTSLEKDIGSSNPKGGTPISGFIPDEDLKPDYDPHTGVLHVPVKACVAGQTYMLRLVMAAIVTCSDLELSPQRIDFGVANVTETVTARLSLINHSLLPQTFGIVDSPEYVEIQPNDGFGTILPNETLELELLFSPTKAKDYDFKLTCKSGIGRSFCVFCHGVGVFTPLRLSAYKIQLPPTPLDESSSVIFTVENIHVSSNPYTHVQPRIGSKGPFAPVGPTAYEFVPIDSVCTDPTSLWGEQHGTPEKECGAFLTVMPSSGTLQPGEKNRVTICFRPSFHKKMVQNEAALMYNERRIRALAEAAACAAPVEPVDVKPTKSGARRDKINAEIKSTGTLSKKSGKSTELVTTKEEKDEPFVPVDADSLGEDSVEYRGALSELLRVFPRKPVHNSGDSRTESAELQHDQPDGNWPGCQMVYRLACFIADGPGSEYPAEPLPKFKTENTMFLEVTCPIARPALMVVASEGQAKIDFGSISSGQQKIACLSVENISPYRLKITTKPLNPIGPFELVHVRRVLDPGERTPIKVKFQPSPKHEWCSDSLSLMAIPEDQPVIRDVADSLVQLPLTIKLIGFCVVPKVELTAIRGLSTDSHTDDKGFLRPVHLLHFGCVLVPEYAEIELSVTNPTAVLVEFHLMSDPSAIKGTQNTNGSPVFVCAPSNGIIEPGGVKTISVIFAPDHSSDLYHEAFVLTLNRQPTNCHVIVMRGMGKSHSVYVHGSELTRSDKIRNSYLGSQLDGAHDSSSVPTSTFHLVIRASRRKETKTDQPEPEVANPQETDILRFLRVGCVSSQVSTAKKNAEYSVENMNELAAQGFSITPSKGSVEPGSEQILLCTWIPTPDIQIGAIVQASAKIVTKADITSQHVVHLLGIG</sequence>
<organism evidence="8">
    <name type="scientific">Echinostoma caproni</name>
    <dbReference type="NCBI Taxonomy" id="27848"/>
    <lineage>
        <taxon>Eukaryota</taxon>
        <taxon>Metazoa</taxon>
        <taxon>Spiralia</taxon>
        <taxon>Lophotrochozoa</taxon>
        <taxon>Platyhelminthes</taxon>
        <taxon>Trematoda</taxon>
        <taxon>Digenea</taxon>
        <taxon>Plagiorchiida</taxon>
        <taxon>Echinostomata</taxon>
        <taxon>Echinostomatoidea</taxon>
        <taxon>Echinostomatidae</taxon>
        <taxon>Echinostoma</taxon>
    </lineage>
</organism>
<evidence type="ECO:0000259" key="4">
    <source>
        <dbReference type="Pfam" id="PF24778"/>
    </source>
</evidence>
<evidence type="ECO:0000256" key="2">
    <source>
        <dbReference type="SAM" id="MobiDB-lite"/>
    </source>
</evidence>
<keyword evidence="7" id="KW-1185">Reference proteome</keyword>
<proteinExistence type="predicted"/>
<dbReference type="InterPro" id="IPR013783">
    <property type="entry name" value="Ig-like_fold"/>
</dbReference>
<feature type="region of interest" description="Disordered" evidence="2">
    <location>
        <begin position="425"/>
        <end position="454"/>
    </location>
</feature>
<feature type="compositionally biased region" description="Polar residues" evidence="2">
    <location>
        <begin position="428"/>
        <end position="445"/>
    </location>
</feature>
<feature type="coiled-coil region" evidence="1">
    <location>
        <begin position="32"/>
        <end position="92"/>
    </location>
</feature>
<evidence type="ECO:0000313" key="7">
    <source>
        <dbReference type="Proteomes" id="UP000272942"/>
    </source>
</evidence>
<evidence type="ECO:0000256" key="1">
    <source>
        <dbReference type="SAM" id="Coils"/>
    </source>
</evidence>
<dbReference type="Gene3D" id="2.60.40.10">
    <property type="entry name" value="Immunoglobulins"/>
    <property type="match status" value="4"/>
</dbReference>
<feature type="compositionally biased region" description="Basic and acidic residues" evidence="2">
    <location>
        <begin position="1009"/>
        <end position="1023"/>
    </location>
</feature>
<dbReference type="Pfam" id="PF24770">
    <property type="entry name" value="Ig-CFAP74_2"/>
    <property type="match status" value="1"/>
</dbReference>
<dbReference type="InterPro" id="IPR056306">
    <property type="entry name" value="Ig-CFAP74_2nd"/>
</dbReference>
<feature type="region of interest" description="Disordered" evidence="2">
    <location>
        <begin position="623"/>
        <end position="642"/>
    </location>
</feature>
<dbReference type="Proteomes" id="UP000272942">
    <property type="component" value="Unassembled WGS sequence"/>
</dbReference>
<feature type="domain" description="CFAP74 fourth Ig-like" evidence="5">
    <location>
        <begin position="685"/>
        <end position="779"/>
    </location>
</feature>
<keyword evidence="1" id="KW-0175">Coiled coil</keyword>